<feature type="region of interest" description="Disordered" evidence="1">
    <location>
        <begin position="1"/>
        <end position="59"/>
    </location>
</feature>
<accession>A0A1H7PQT8</accession>
<feature type="compositionally biased region" description="Low complexity" evidence="1">
    <location>
        <begin position="36"/>
        <end position="59"/>
    </location>
</feature>
<dbReference type="AlphaFoldDB" id="A0A1H7PQT8"/>
<dbReference type="EMBL" id="FOAJ01000007">
    <property type="protein sequence ID" value="SEL37808.1"/>
    <property type="molecule type" value="Genomic_DNA"/>
</dbReference>
<reference evidence="3" key="1">
    <citation type="submission" date="2016-10" db="EMBL/GenBank/DDBJ databases">
        <authorList>
            <person name="Varghese N."/>
            <person name="Submissions S."/>
        </authorList>
    </citation>
    <scope>NUCLEOTIDE SEQUENCE [LARGE SCALE GENOMIC DNA]</scope>
    <source>
        <strain evidence="3">LMG 26416</strain>
    </source>
</reference>
<protein>
    <submittedName>
        <fullName evidence="2">Uncharacterized protein</fullName>
    </submittedName>
</protein>
<dbReference type="STRING" id="416943.SAMN05445871_0904"/>
<evidence type="ECO:0000313" key="3">
    <source>
        <dbReference type="Proteomes" id="UP000199120"/>
    </source>
</evidence>
<organism evidence="2 3">
    <name type="scientific">Paraburkholderia caballeronis</name>
    <dbReference type="NCBI Taxonomy" id="416943"/>
    <lineage>
        <taxon>Bacteria</taxon>
        <taxon>Pseudomonadati</taxon>
        <taxon>Pseudomonadota</taxon>
        <taxon>Betaproteobacteria</taxon>
        <taxon>Burkholderiales</taxon>
        <taxon>Burkholderiaceae</taxon>
        <taxon>Paraburkholderia</taxon>
    </lineage>
</organism>
<keyword evidence="3" id="KW-1185">Reference proteome</keyword>
<evidence type="ECO:0000256" key="1">
    <source>
        <dbReference type="SAM" id="MobiDB-lite"/>
    </source>
</evidence>
<dbReference type="Proteomes" id="UP000199120">
    <property type="component" value="Unassembled WGS sequence"/>
</dbReference>
<evidence type="ECO:0000313" key="2">
    <source>
        <dbReference type="EMBL" id="SEL37808.1"/>
    </source>
</evidence>
<sequence length="59" mass="5995">MTNAARAGVVRPPRTNPAAHASSGAARRLPSTRYEAAAAHRGAAPRVAAHGAAARARLK</sequence>
<gene>
    <name evidence="2" type="ORF">SAMN05192542_10798</name>
</gene>
<name>A0A1H7PQT8_9BURK</name>
<proteinExistence type="predicted"/>